<dbReference type="Proteomes" id="UP000291084">
    <property type="component" value="Chromosome 2"/>
</dbReference>
<accession>A0A0S3RBB2</accession>
<organism evidence="1 2">
    <name type="scientific">Vigna angularis var. angularis</name>
    <dbReference type="NCBI Taxonomy" id="157739"/>
    <lineage>
        <taxon>Eukaryota</taxon>
        <taxon>Viridiplantae</taxon>
        <taxon>Streptophyta</taxon>
        <taxon>Embryophyta</taxon>
        <taxon>Tracheophyta</taxon>
        <taxon>Spermatophyta</taxon>
        <taxon>Magnoliopsida</taxon>
        <taxon>eudicotyledons</taxon>
        <taxon>Gunneridae</taxon>
        <taxon>Pentapetalae</taxon>
        <taxon>rosids</taxon>
        <taxon>fabids</taxon>
        <taxon>Fabales</taxon>
        <taxon>Fabaceae</taxon>
        <taxon>Papilionoideae</taxon>
        <taxon>50 kb inversion clade</taxon>
        <taxon>NPAAA clade</taxon>
        <taxon>indigoferoid/millettioid clade</taxon>
        <taxon>Phaseoleae</taxon>
        <taxon>Vigna</taxon>
    </lineage>
</organism>
<dbReference type="AlphaFoldDB" id="A0A0S3RBB2"/>
<reference evidence="1 2" key="1">
    <citation type="journal article" date="2015" name="Sci. Rep.">
        <title>The power of single molecule real-time sequencing technology in the de novo assembly of a eukaryotic genome.</title>
        <authorList>
            <person name="Sakai H."/>
            <person name="Naito K."/>
            <person name="Ogiso-Tanaka E."/>
            <person name="Takahashi Y."/>
            <person name="Iseki K."/>
            <person name="Muto C."/>
            <person name="Satou K."/>
            <person name="Teruya K."/>
            <person name="Shiroma A."/>
            <person name="Shimoji M."/>
            <person name="Hirano T."/>
            <person name="Itoh T."/>
            <person name="Kaga A."/>
            <person name="Tomooka N."/>
        </authorList>
    </citation>
    <scope>NUCLEOTIDE SEQUENCE [LARGE SCALE GENOMIC DNA]</scope>
    <source>
        <strain evidence="2">cv. Shumari</strain>
    </source>
</reference>
<name>A0A0S3RBB2_PHAAN</name>
<keyword evidence="2" id="KW-1185">Reference proteome</keyword>
<evidence type="ECO:0000313" key="1">
    <source>
        <dbReference type="EMBL" id="BAT77786.1"/>
    </source>
</evidence>
<sequence>MKTSFNRFSTLIRINFFFSSNVKDTFSISTKEEETNNLFFKFWRVIEHDVKVYKSSCYRSLLLDLCLDTLKLCFQSSVIILTDVWML</sequence>
<gene>
    <name evidence="1" type="primary">Vigan.02G038300</name>
    <name evidence="1" type="ORF">VIGAN_02038300</name>
</gene>
<evidence type="ECO:0000313" key="2">
    <source>
        <dbReference type="Proteomes" id="UP000291084"/>
    </source>
</evidence>
<protein>
    <submittedName>
        <fullName evidence="1">Uncharacterized protein</fullName>
    </submittedName>
</protein>
<proteinExistence type="predicted"/>
<dbReference type="EMBL" id="AP015035">
    <property type="protein sequence ID" value="BAT77786.1"/>
    <property type="molecule type" value="Genomic_DNA"/>
</dbReference>